<organism evidence="2">
    <name type="scientific">Solanum lycopersicum</name>
    <name type="common">Tomato</name>
    <name type="synonym">Lycopersicon esculentum</name>
    <dbReference type="NCBI Taxonomy" id="4081"/>
    <lineage>
        <taxon>Eukaryota</taxon>
        <taxon>Viridiplantae</taxon>
        <taxon>Streptophyta</taxon>
        <taxon>Embryophyta</taxon>
        <taxon>Tracheophyta</taxon>
        <taxon>Spermatophyta</taxon>
        <taxon>Magnoliopsida</taxon>
        <taxon>eudicotyledons</taxon>
        <taxon>Gunneridae</taxon>
        <taxon>Pentapetalae</taxon>
        <taxon>asterids</taxon>
        <taxon>lamiids</taxon>
        <taxon>Solanales</taxon>
        <taxon>Solanaceae</taxon>
        <taxon>Solanoideae</taxon>
        <taxon>Solaneae</taxon>
        <taxon>Solanum</taxon>
        <taxon>Solanum subgen. Lycopersicon</taxon>
    </lineage>
</organism>
<dbReference type="InParanoid" id="K4CTD2"/>
<proteinExistence type="predicted"/>
<keyword evidence="3" id="KW-1185">Reference proteome</keyword>
<name>K4CTD2_SOLLC</name>
<reference evidence="2" key="1">
    <citation type="journal article" date="2012" name="Nature">
        <title>The tomato genome sequence provides insights into fleshy fruit evolution.</title>
        <authorList>
            <consortium name="Tomato Genome Consortium"/>
        </authorList>
    </citation>
    <scope>NUCLEOTIDE SEQUENCE [LARGE SCALE GENOMIC DNA]</scope>
    <source>
        <strain evidence="2">cv. Heinz 1706</strain>
    </source>
</reference>
<sequence length="90" mass="10767">MLIFNSPKHFIDYYALPRLWVPRYPPLLHPVHIWAMTVLSSLKTNGTFNQQCPLKYLRLGSSFYFYISFFLTFHPFFCFLGFFQFLSKNG</sequence>
<evidence type="ECO:0000256" key="1">
    <source>
        <dbReference type="SAM" id="Phobius"/>
    </source>
</evidence>
<reference evidence="2" key="2">
    <citation type="submission" date="2013-04" db="UniProtKB">
        <authorList>
            <consortium name="EnsemblPlants"/>
        </authorList>
    </citation>
    <scope>IDENTIFICATION</scope>
    <source>
        <strain evidence="2">cv. Heinz 1706</strain>
    </source>
</reference>
<dbReference type="AlphaFoldDB" id="K4CTD2"/>
<keyword evidence="1" id="KW-1133">Transmembrane helix</keyword>
<evidence type="ECO:0000313" key="3">
    <source>
        <dbReference type="Proteomes" id="UP000004994"/>
    </source>
</evidence>
<dbReference type="Gramene" id="Solyc09g056370.1.1">
    <property type="protein sequence ID" value="Solyc09g056370.1.1"/>
    <property type="gene ID" value="Solyc09g056370.1"/>
</dbReference>
<keyword evidence="1" id="KW-0812">Transmembrane</keyword>
<dbReference type="HOGENOM" id="CLU_2445080_0_0_1"/>
<keyword evidence="1" id="KW-0472">Membrane</keyword>
<evidence type="ECO:0000313" key="2">
    <source>
        <dbReference type="EnsemblPlants" id="Solyc09g056370.1.1"/>
    </source>
</evidence>
<dbReference type="EnsemblPlants" id="Solyc09g056370.1.1">
    <property type="protein sequence ID" value="Solyc09g056370.1.1"/>
    <property type="gene ID" value="Solyc09g056370.1"/>
</dbReference>
<feature type="transmembrane region" description="Helical" evidence="1">
    <location>
        <begin position="63"/>
        <end position="86"/>
    </location>
</feature>
<protein>
    <submittedName>
        <fullName evidence="2">Uncharacterized protein</fullName>
    </submittedName>
</protein>
<dbReference type="Proteomes" id="UP000004994">
    <property type="component" value="Chromosome 9"/>
</dbReference>
<dbReference type="PaxDb" id="4081-Solyc09g056370.1.1"/>
<accession>K4CTD2</accession>